<keyword evidence="2" id="KW-0677">Repeat</keyword>
<dbReference type="Gene3D" id="2.160.10.10">
    <property type="entry name" value="Hexapeptide repeat proteins"/>
    <property type="match status" value="1"/>
</dbReference>
<sequence length="72" mass="7629">MTYDGHPIYDRDSKKQINHPQSICIKNNVWIAANASILNGITVESGSVIGFGSIVTKSISANSISAGIPAKK</sequence>
<dbReference type="InterPro" id="IPR001451">
    <property type="entry name" value="Hexapep"/>
</dbReference>
<keyword evidence="1" id="KW-0808">Transferase</keyword>
<protein>
    <recommendedName>
        <fullName evidence="6">Acetyltransferase</fullName>
    </recommendedName>
</protein>
<evidence type="ECO:0000256" key="2">
    <source>
        <dbReference type="ARBA" id="ARBA00022737"/>
    </source>
</evidence>
<dbReference type="EMBL" id="JBHTJS010000028">
    <property type="protein sequence ID" value="MFD1007882.1"/>
    <property type="molecule type" value="Genomic_DNA"/>
</dbReference>
<dbReference type="Proteomes" id="UP001597048">
    <property type="component" value="Unassembled WGS sequence"/>
</dbReference>
<dbReference type="InterPro" id="IPR011004">
    <property type="entry name" value="Trimer_LpxA-like_sf"/>
</dbReference>
<reference evidence="5" key="1">
    <citation type="journal article" date="2019" name="Int. J. Syst. Evol. Microbiol.">
        <title>The Global Catalogue of Microorganisms (GCM) 10K type strain sequencing project: providing services to taxonomists for standard genome sequencing and annotation.</title>
        <authorList>
            <consortium name="The Broad Institute Genomics Platform"/>
            <consortium name="The Broad Institute Genome Sequencing Center for Infectious Disease"/>
            <person name="Wu L."/>
            <person name="Ma J."/>
        </authorList>
    </citation>
    <scope>NUCLEOTIDE SEQUENCE [LARGE SCALE GENOMIC DNA]</scope>
    <source>
        <strain evidence="5">CCUG 60525</strain>
    </source>
</reference>
<organism evidence="4 5">
    <name type="scientific">Oceanisphaera ostreae</name>
    <dbReference type="NCBI Taxonomy" id="914151"/>
    <lineage>
        <taxon>Bacteria</taxon>
        <taxon>Pseudomonadati</taxon>
        <taxon>Pseudomonadota</taxon>
        <taxon>Gammaproteobacteria</taxon>
        <taxon>Aeromonadales</taxon>
        <taxon>Aeromonadaceae</taxon>
        <taxon>Oceanisphaera</taxon>
    </lineage>
</organism>
<evidence type="ECO:0000256" key="3">
    <source>
        <dbReference type="ARBA" id="ARBA00023315"/>
    </source>
</evidence>
<comment type="caution">
    <text evidence="4">The sequence shown here is derived from an EMBL/GenBank/DDBJ whole genome shotgun (WGS) entry which is preliminary data.</text>
</comment>
<keyword evidence="5" id="KW-1185">Reference proteome</keyword>
<dbReference type="PANTHER" id="PTHR23416">
    <property type="entry name" value="SIALIC ACID SYNTHASE-RELATED"/>
    <property type="match status" value="1"/>
</dbReference>
<dbReference type="InterPro" id="IPR018357">
    <property type="entry name" value="Hexapep_transf_CS"/>
</dbReference>
<proteinExistence type="predicted"/>
<evidence type="ECO:0008006" key="6">
    <source>
        <dbReference type="Google" id="ProtNLM"/>
    </source>
</evidence>
<gene>
    <name evidence="4" type="ORF">ACFQ1C_06925</name>
</gene>
<dbReference type="InterPro" id="IPR051159">
    <property type="entry name" value="Hexapeptide_acetyltransf"/>
</dbReference>
<evidence type="ECO:0000256" key="1">
    <source>
        <dbReference type="ARBA" id="ARBA00022679"/>
    </source>
</evidence>
<keyword evidence="3" id="KW-0012">Acyltransferase</keyword>
<dbReference type="RefSeq" id="WP_379557873.1">
    <property type="nucleotide sequence ID" value="NZ_JBHTJS010000028.1"/>
</dbReference>
<dbReference type="Pfam" id="PF00132">
    <property type="entry name" value="Hexapep"/>
    <property type="match status" value="1"/>
</dbReference>
<evidence type="ECO:0000313" key="4">
    <source>
        <dbReference type="EMBL" id="MFD1007882.1"/>
    </source>
</evidence>
<accession>A0ABW3KJZ1</accession>
<evidence type="ECO:0000313" key="5">
    <source>
        <dbReference type="Proteomes" id="UP001597048"/>
    </source>
</evidence>
<dbReference type="PROSITE" id="PS00101">
    <property type="entry name" value="HEXAPEP_TRANSFERASES"/>
    <property type="match status" value="1"/>
</dbReference>
<name>A0ABW3KJZ1_9GAMM</name>
<dbReference type="SUPFAM" id="SSF51161">
    <property type="entry name" value="Trimeric LpxA-like enzymes"/>
    <property type="match status" value="1"/>
</dbReference>